<dbReference type="SMART" id="SM00324">
    <property type="entry name" value="RhoGAP"/>
    <property type="match status" value="1"/>
</dbReference>
<dbReference type="PANTHER" id="PTHR10340:SF34">
    <property type="entry name" value="SPHINGOMYELIN PHOSPHODIESTERASE"/>
    <property type="match status" value="1"/>
</dbReference>
<evidence type="ECO:0000256" key="5">
    <source>
        <dbReference type="ARBA" id="ARBA00022723"/>
    </source>
</evidence>
<dbReference type="GO" id="GO:0005615">
    <property type="term" value="C:extracellular space"/>
    <property type="evidence" value="ECO:0007669"/>
    <property type="project" value="TreeGrafter"/>
</dbReference>
<dbReference type="GO" id="GO:0016798">
    <property type="term" value="F:hydrolase activity, acting on glycosyl bonds"/>
    <property type="evidence" value="ECO:0007669"/>
    <property type="project" value="UniProtKB-KW"/>
</dbReference>
<keyword evidence="11" id="KW-0326">Glycosidase</keyword>
<comment type="cofactor">
    <cofactor evidence="1">
        <name>Zn(2+)</name>
        <dbReference type="ChEBI" id="CHEBI:29105"/>
    </cofactor>
</comment>
<dbReference type="InterPro" id="IPR002219">
    <property type="entry name" value="PKC_DAG/PE"/>
</dbReference>
<dbReference type="InterPro" id="IPR008936">
    <property type="entry name" value="Rho_GTPase_activation_prot"/>
</dbReference>
<dbReference type="InterPro" id="IPR041805">
    <property type="entry name" value="ASMase/PPN1_MPP"/>
</dbReference>
<evidence type="ECO:0000256" key="8">
    <source>
        <dbReference type="ARBA" id="ARBA00022833"/>
    </source>
</evidence>
<gene>
    <name evidence="17" type="ORF">RDWZM_000795</name>
</gene>
<dbReference type="AlphaFoldDB" id="A0A9Q0RQ52"/>
<dbReference type="GO" id="GO:0007165">
    <property type="term" value="P:signal transduction"/>
    <property type="evidence" value="ECO:0007669"/>
    <property type="project" value="InterPro"/>
</dbReference>
<dbReference type="InterPro" id="IPR008139">
    <property type="entry name" value="SaposinB_dom"/>
</dbReference>
<evidence type="ECO:0000259" key="15">
    <source>
        <dbReference type="PROSITE" id="PS50015"/>
    </source>
</evidence>
<feature type="domain" description="Saposin B-type" evidence="15">
    <location>
        <begin position="127"/>
        <end position="211"/>
    </location>
</feature>
<evidence type="ECO:0008006" key="19">
    <source>
        <dbReference type="Google" id="ProtNLM"/>
    </source>
</evidence>
<dbReference type="SUPFAM" id="SSF47862">
    <property type="entry name" value="Saposin"/>
    <property type="match status" value="1"/>
</dbReference>
<keyword evidence="18" id="KW-1185">Reference proteome</keyword>
<dbReference type="GO" id="GO:0061750">
    <property type="term" value="F:acid sphingomyelin phosphodiesterase activity"/>
    <property type="evidence" value="ECO:0007669"/>
    <property type="project" value="TreeGrafter"/>
</dbReference>
<dbReference type="PROSITE" id="PS50015">
    <property type="entry name" value="SAP_B"/>
    <property type="match status" value="1"/>
</dbReference>
<dbReference type="GO" id="GO:0016020">
    <property type="term" value="C:membrane"/>
    <property type="evidence" value="ECO:0007669"/>
    <property type="project" value="GOC"/>
</dbReference>
<dbReference type="Gene3D" id="1.10.555.10">
    <property type="entry name" value="Rho GTPase activation protein"/>
    <property type="match status" value="1"/>
</dbReference>
<dbReference type="InterPro" id="IPR000198">
    <property type="entry name" value="RhoGAP_dom"/>
</dbReference>
<dbReference type="CDD" id="cd00842">
    <property type="entry name" value="MPP_ASMase"/>
    <property type="match status" value="1"/>
</dbReference>
<dbReference type="PROSITE" id="PS50238">
    <property type="entry name" value="RHOGAP"/>
    <property type="match status" value="1"/>
</dbReference>
<evidence type="ECO:0000256" key="2">
    <source>
        <dbReference type="ARBA" id="ARBA00004613"/>
    </source>
</evidence>
<dbReference type="Pfam" id="PF19272">
    <property type="entry name" value="ASMase_C"/>
    <property type="match status" value="1"/>
</dbReference>
<evidence type="ECO:0000256" key="13">
    <source>
        <dbReference type="SAM" id="MobiDB-lite"/>
    </source>
</evidence>
<keyword evidence="7" id="KW-0378">Hydrolase</keyword>
<dbReference type="SUPFAM" id="SSF56300">
    <property type="entry name" value="Metallo-dependent phosphatases"/>
    <property type="match status" value="1"/>
</dbReference>
<organism evidence="17 18">
    <name type="scientific">Blomia tropicalis</name>
    <name type="common">Mite</name>
    <dbReference type="NCBI Taxonomy" id="40697"/>
    <lineage>
        <taxon>Eukaryota</taxon>
        <taxon>Metazoa</taxon>
        <taxon>Ecdysozoa</taxon>
        <taxon>Arthropoda</taxon>
        <taxon>Chelicerata</taxon>
        <taxon>Arachnida</taxon>
        <taxon>Acari</taxon>
        <taxon>Acariformes</taxon>
        <taxon>Sarcoptiformes</taxon>
        <taxon>Astigmata</taxon>
        <taxon>Glycyphagoidea</taxon>
        <taxon>Echimyopodidae</taxon>
        <taxon>Blomia</taxon>
    </lineage>
</organism>
<keyword evidence="5" id="KW-0479">Metal-binding</keyword>
<evidence type="ECO:0000256" key="9">
    <source>
        <dbReference type="ARBA" id="ARBA00023157"/>
    </source>
</evidence>
<evidence type="ECO:0000256" key="11">
    <source>
        <dbReference type="ARBA" id="ARBA00023295"/>
    </source>
</evidence>
<name>A0A9Q0RQ52_BLOTA</name>
<dbReference type="InterPro" id="IPR045473">
    <property type="entry name" value="ASM_C"/>
</dbReference>
<dbReference type="GO" id="GO:0005764">
    <property type="term" value="C:lysosome"/>
    <property type="evidence" value="ECO:0007669"/>
    <property type="project" value="TreeGrafter"/>
</dbReference>
<keyword evidence="9" id="KW-1015">Disulfide bond</keyword>
<dbReference type="SUPFAM" id="SSF48350">
    <property type="entry name" value="GTPase activation domain, GAP"/>
    <property type="match status" value="1"/>
</dbReference>
<dbReference type="PANTHER" id="PTHR10340">
    <property type="entry name" value="SPHINGOMYELIN PHOSPHODIESTERASE"/>
    <property type="match status" value="1"/>
</dbReference>
<comment type="caution">
    <text evidence="17">The sequence shown here is derived from an EMBL/GenBank/DDBJ whole genome shotgun (WGS) entry which is preliminary data.</text>
</comment>
<evidence type="ECO:0000256" key="3">
    <source>
        <dbReference type="ARBA" id="ARBA00008234"/>
    </source>
</evidence>
<evidence type="ECO:0000256" key="14">
    <source>
        <dbReference type="SAM" id="SignalP"/>
    </source>
</evidence>
<comment type="subcellular location">
    <subcellularLocation>
        <location evidence="2">Secreted</location>
    </subcellularLocation>
</comment>
<dbReference type="GO" id="GO:0046872">
    <property type="term" value="F:metal ion binding"/>
    <property type="evidence" value="ECO:0007669"/>
    <property type="project" value="UniProtKB-KW"/>
</dbReference>
<evidence type="ECO:0000256" key="7">
    <source>
        <dbReference type="ARBA" id="ARBA00022801"/>
    </source>
</evidence>
<dbReference type="Proteomes" id="UP001142055">
    <property type="component" value="Chromosome 1"/>
</dbReference>
<keyword evidence="8" id="KW-0862">Zinc</keyword>
<protein>
    <recommendedName>
        <fullName evidence="19">Sphingomyelin phosphodiesterase</fullName>
    </recommendedName>
</protein>
<evidence type="ECO:0000256" key="4">
    <source>
        <dbReference type="ARBA" id="ARBA00022525"/>
    </source>
</evidence>
<accession>A0A9Q0RQ52</accession>
<proteinExistence type="inferred from homology"/>
<dbReference type="GO" id="GO:0046513">
    <property type="term" value="P:ceramide biosynthetic process"/>
    <property type="evidence" value="ECO:0007669"/>
    <property type="project" value="TreeGrafter"/>
</dbReference>
<evidence type="ECO:0000256" key="1">
    <source>
        <dbReference type="ARBA" id="ARBA00001947"/>
    </source>
</evidence>
<feature type="domain" description="Rho-GAP" evidence="16">
    <location>
        <begin position="910"/>
        <end position="1107"/>
    </location>
</feature>
<keyword evidence="4" id="KW-0964">Secreted</keyword>
<keyword evidence="6 14" id="KW-0732">Signal</keyword>
<feature type="compositionally biased region" description="Basic and acidic residues" evidence="13">
    <location>
        <begin position="45"/>
        <end position="55"/>
    </location>
</feature>
<dbReference type="SMART" id="SM00741">
    <property type="entry name" value="SapB"/>
    <property type="match status" value="1"/>
</dbReference>
<evidence type="ECO:0000259" key="16">
    <source>
        <dbReference type="PROSITE" id="PS50238"/>
    </source>
</evidence>
<dbReference type="GO" id="GO:0006685">
    <property type="term" value="P:sphingomyelin catabolic process"/>
    <property type="evidence" value="ECO:0007669"/>
    <property type="project" value="TreeGrafter"/>
</dbReference>
<evidence type="ECO:0000256" key="10">
    <source>
        <dbReference type="ARBA" id="ARBA00023180"/>
    </source>
</evidence>
<dbReference type="InterPro" id="IPR029052">
    <property type="entry name" value="Metallo-depent_PP-like"/>
</dbReference>
<comment type="catalytic activity">
    <reaction evidence="12">
        <text>a sphingomyelin + H2O = phosphocholine + an N-acylsphing-4-enine + H(+)</text>
        <dbReference type="Rhea" id="RHEA:19253"/>
        <dbReference type="ChEBI" id="CHEBI:15377"/>
        <dbReference type="ChEBI" id="CHEBI:15378"/>
        <dbReference type="ChEBI" id="CHEBI:17636"/>
        <dbReference type="ChEBI" id="CHEBI:52639"/>
        <dbReference type="ChEBI" id="CHEBI:295975"/>
        <dbReference type="EC" id="3.1.4.12"/>
    </reaction>
    <physiologicalReaction direction="left-to-right" evidence="12">
        <dbReference type="Rhea" id="RHEA:19254"/>
    </physiologicalReaction>
</comment>
<evidence type="ECO:0000313" key="18">
    <source>
        <dbReference type="Proteomes" id="UP001142055"/>
    </source>
</evidence>
<dbReference type="EMBL" id="JAPWDV010000001">
    <property type="protein sequence ID" value="KAJ6222250.1"/>
    <property type="molecule type" value="Genomic_DNA"/>
</dbReference>
<evidence type="ECO:0000256" key="12">
    <source>
        <dbReference type="ARBA" id="ARBA00047268"/>
    </source>
</evidence>
<comment type="similarity">
    <text evidence="3">Belongs to the acid sphingomyelinase family.</text>
</comment>
<dbReference type="InterPro" id="IPR011001">
    <property type="entry name" value="Saposin-like"/>
</dbReference>
<sequence>MRPSLLLISFTLAILYGGIVLARIVDEAIENDLINRDIEKEINEANRNDHLHDDSNSGGDDHEDDDDDDGNEDDNDRTPVNVDINPEQVGQSNESGSSSYVIRMLTKAFRFLNLKKLVKNVQQGRSSPGACITCKFAMTMVKYLIDYGKGFEDVAYVTSYFCKTLNVQTPRVCEGYVNSFMEEFVVVMSKVDMSANEICGTLLGESCSPVMDTLHNWTLPLPKSPRLKKSLFLRPFNLRWPFGGPRQARHFKVLQISDIHLDPQYAEGSNAVCGEPLCCRSSSPGSNDPLTPDKKAGYWGDYRDCDIPLHTVEETFRFIRYNHPDIDYVIWTGDIPPHDIWNQTKESQIELINVVGNLLDEYFGHIPIYPVVGNHESLPMNSFPQPSANIDGKYSKNWLYDKLAEHWLRWLPIETQWTIERGAFFATRAKSGLKIISLNTNFCNNQNWWILLNSTDPGHQLEWLIRQLTESEELGEMVQILGHVPPGSNDCIQMWSRNYNRIINRFAHIIKGQFFGHTHNDEFEIFYDEVSPHNNQNYAYESSYKATNVAYIGPSITTFGNVNPGYRIYLIDQDTFDIVDHYTYYMNLTESNAYRNSRPIQYRESYSAREAYGMKNLSPNEWHKMVMRMRTPIRRENRVGNKVEQADQLFKQFHRFVYNLSDNIGEENKCDDEACKYELLYLYEALKLILEKYQHEFEQRKMLDDKVESLINENKQLETVKADLFAVHENYTKELIRNEKLNEIEMILKKRLDKIVTLLPSLNIGEQQRNVLLELTRIDEDNYKRLSNSVQLDELVKEKRQSITQNMKRLSSSWSERATRSLRDSLTLFNSNRKESNASNSLYSTSSSLSDHGNHQFTMVINKEFNSCSICKMNIGIMCKCYICIRCQSKIDYSCKEKQIPFSCIGMKTLTLESLITTCKDLAVPELIRKCCEHIEQNGLEHENLYQVENDCDANKLLEKYLSERLIEPLRLNRQSILTVSSLVLLTMKRLDDALIGNTYWTDFAIACDNQGDHELKHLLKQLVTKLDRPRRHTLAFLLLHLKKVLAKNYKNKLNKERLAILFGPIIVTNQSQMNNVNNVKAKEQIERARKQSKIVLTLFDISSDFLKDILNDTIELANKRQPINRRSTINYSEVMNERQRESFTNKANSSLYL</sequence>
<dbReference type="Gene3D" id="3.60.21.10">
    <property type="match status" value="1"/>
</dbReference>
<keyword evidence="10" id="KW-0325">Glycoprotein</keyword>
<dbReference type="Pfam" id="PF00620">
    <property type="entry name" value="RhoGAP"/>
    <property type="match status" value="1"/>
</dbReference>
<feature type="signal peptide" evidence="14">
    <location>
        <begin position="1"/>
        <end position="22"/>
    </location>
</feature>
<dbReference type="PROSITE" id="PS00479">
    <property type="entry name" value="ZF_DAG_PE_1"/>
    <property type="match status" value="1"/>
</dbReference>
<dbReference type="Pfam" id="PF00149">
    <property type="entry name" value="Metallophos"/>
    <property type="match status" value="1"/>
</dbReference>
<reference evidence="17" key="1">
    <citation type="submission" date="2022-12" db="EMBL/GenBank/DDBJ databases">
        <title>Genome assemblies of Blomia tropicalis.</title>
        <authorList>
            <person name="Cui Y."/>
        </authorList>
    </citation>
    <scope>NUCLEOTIDE SEQUENCE</scope>
    <source>
        <tissue evidence="17">Adult mites</tissue>
    </source>
</reference>
<evidence type="ECO:0000256" key="6">
    <source>
        <dbReference type="ARBA" id="ARBA00022729"/>
    </source>
</evidence>
<dbReference type="InterPro" id="IPR004843">
    <property type="entry name" value="Calcineurin-like_PHP"/>
</dbReference>
<feature type="region of interest" description="Disordered" evidence="13">
    <location>
        <begin position="45"/>
        <end position="96"/>
    </location>
</feature>
<evidence type="ECO:0000313" key="17">
    <source>
        <dbReference type="EMBL" id="KAJ6222250.1"/>
    </source>
</evidence>
<feature type="compositionally biased region" description="Acidic residues" evidence="13">
    <location>
        <begin position="61"/>
        <end position="75"/>
    </location>
</feature>
<feature type="chain" id="PRO_5040148855" description="Sphingomyelin phosphodiesterase" evidence="14">
    <location>
        <begin position="23"/>
        <end position="1154"/>
    </location>
</feature>